<gene>
    <name evidence="1" type="ORF">IAY_06769</name>
</gene>
<name>A0ABC9SP73_BACCE</name>
<dbReference type="Proteomes" id="UP000014060">
    <property type="component" value="Unassembled WGS sequence"/>
</dbReference>
<evidence type="ECO:0000313" key="1">
    <source>
        <dbReference type="EMBL" id="EOQ55283.1"/>
    </source>
</evidence>
<evidence type="ECO:0000313" key="2">
    <source>
        <dbReference type="Proteomes" id="UP000014060"/>
    </source>
</evidence>
<comment type="caution">
    <text evidence="1">The sequence shown here is derived from an EMBL/GenBank/DDBJ whole genome shotgun (WGS) entry which is preliminary data.</text>
</comment>
<reference evidence="1 2" key="1">
    <citation type="submission" date="2013-01" db="EMBL/GenBank/DDBJ databases">
        <title>The Genome Sequence of Bacillus cereus TIAC219.</title>
        <authorList>
            <consortium name="The Broad Institute Genome Sequencing Platform"/>
            <consortium name="The Broad Institute Genome Sequencing Center for Infectious Disease"/>
            <person name="Feldgarden M."/>
            <person name="Van der Auwera G.A."/>
            <person name="Mahillon J."/>
            <person name="Duprez V."/>
            <person name="Timmery S."/>
            <person name="Mattelet C."/>
            <person name="Dierick K."/>
            <person name="Sun M."/>
            <person name="Yu Z."/>
            <person name="Zhu L."/>
            <person name="Hu X."/>
            <person name="Shank E.B."/>
            <person name="Swiecicka I."/>
            <person name="Hansen B.M."/>
            <person name="Andrup L."/>
            <person name="Walker B."/>
            <person name="Young S.K."/>
            <person name="Zeng Q."/>
            <person name="Gargeya S."/>
            <person name="Fitzgerald M."/>
            <person name="Haas B."/>
            <person name="Abouelleil A."/>
            <person name="Alvarado L."/>
            <person name="Arachchi H.M."/>
            <person name="Berlin A.M."/>
            <person name="Chapman S.B."/>
            <person name="Dewar J."/>
            <person name="Goldberg J."/>
            <person name="Griggs A."/>
            <person name="Gujja S."/>
            <person name="Hansen M."/>
            <person name="Howarth C."/>
            <person name="Imamovic A."/>
            <person name="Larimer J."/>
            <person name="McCowan C."/>
            <person name="Murphy C."/>
            <person name="Neiman D."/>
            <person name="Pearson M."/>
            <person name="Priest M."/>
            <person name="Roberts A."/>
            <person name="Saif S."/>
            <person name="Shea T."/>
            <person name="Sisk P."/>
            <person name="Sykes S."/>
            <person name="Wortman J."/>
            <person name="Nusbaum C."/>
            <person name="Birren B."/>
        </authorList>
    </citation>
    <scope>NUCLEOTIDE SEQUENCE [LARGE SCALE GENOMIC DNA]</scope>
    <source>
        <strain evidence="1 2">TIAC219</strain>
    </source>
</reference>
<dbReference type="EMBL" id="AHCJ01000115">
    <property type="protein sequence ID" value="EOQ55283.1"/>
    <property type="molecule type" value="Genomic_DNA"/>
</dbReference>
<protein>
    <submittedName>
        <fullName evidence="1">Uncharacterized protein</fullName>
    </submittedName>
</protein>
<sequence length="77" mass="9011">MNNGIAGHWWQDKNIELVKIGEDVFALHGWDGDSYQDSWKCTGELYMDASKERYDITPRYFRVSADICLSSYQVEEK</sequence>
<dbReference type="AlphaFoldDB" id="A0ABC9SP73"/>
<accession>A0ABC9SP73</accession>
<organism evidence="1 2">
    <name type="scientific">Bacillus cereus TIAC219</name>
    <dbReference type="NCBI Taxonomy" id="718222"/>
    <lineage>
        <taxon>Bacteria</taxon>
        <taxon>Bacillati</taxon>
        <taxon>Bacillota</taxon>
        <taxon>Bacilli</taxon>
        <taxon>Bacillales</taxon>
        <taxon>Bacillaceae</taxon>
        <taxon>Bacillus</taxon>
        <taxon>Bacillus cereus group</taxon>
    </lineage>
</organism>
<proteinExistence type="predicted"/>
<dbReference type="RefSeq" id="WP_001059003.1">
    <property type="nucleotide sequence ID" value="NZ_KB976025.1"/>
</dbReference>